<name>A0A913XKQ6_EXADI</name>
<organism evidence="2 3">
    <name type="scientific">Exaiptasia diaphana</name>
    <name type="common">Tropical sea anemone</name>
    <name type="synonym">Aiptasia pulchella</name>
    <dbReference type="NCBI Taxonomy" id="2652724"/>
    <lineage>
        <taxon>Eukaryota</taxon>
        <taxon>Metazoa</taxon>
        <taxon>Cnidaria</taxon>
        <taxon>Anthozoa</taxon>
        <taxon>Hexacorallia</taxon>
        <taxon>Actiniaria</taxon>
        <taxon>Aiptasiidae</taxon>
        <taxon>Exaiptasia</taxon>
    </lineage>
</organism>
<dbReference type="PANTHER" id="PTHR21301">
    <property type="entry name" value="REVERSE TRANSCRIPTASE"/>
    <property type="match status" value="1"/>
</dbReference>
<dbReference type="AlphaFoldDB" id="A0A913XKQ6"/>
<evidence type="ECO:0000313" key="2">
    <source>
        <dbReference type="EnsemblMetazoa" id="XP_020905860.2"/>
    </source>
</evidence>
<dbReference type="GeneID" id="110244043"/>
<evidence type="ECO:0000313" key="3">
    <source>
        <dbReference type="Proteomes" id="UP000887567"/>
    </source>
</evidence>
<dbReference type="InterPro" id="IPR000477">
    <property type="entry name" value="RT_dom"/>
</dbReference>
<feature type="domain" description="Reverse transcriptase" evidence="1">
    <location>
        <begin position="1"/>
        <end position="137"/>
    </location>
</feature>
<dbReference type="PROSITE" id="PS50878">
    <property type="entry name" value="RT_POL"/>
    <property type="match status" value="1"/>
</dbReference>
<dbReference type="Proteomes" id="UP000887567">
    <property type="component" value="Unplaced"/>
</dbReference>
<dbReference type="OrthoDB" id="10018421at2759"/>
<proteinExistence type="predicted"/>
<keyword evidence="3" id="KW-1185">Reference proteome</keyword>
<dbReference type="CDD" id="cd00304">
    <property type="entry name" value="RT_like"/>
    <property type="match status" value="1"/>
</dbReference>
<accession>A0A913XKQ6</accession>
<reference evidence="2" key="1">
    <citation type="submission" date="2022-11" db="UniProtKB">
        <authorList>
            <consortium name="EnsemblMetazoa"/>
        </authorList>
    </citation>
    <scope>IDENTIFICATION</scope>
</reference>
<dbReference type="RefSeq" id="XP_020905860.2">
    <property type="nucleotide sequence ID" value="XM_021050201.2"/>
</dbReference>
<dbReference type="InterPro" id="IPR058912">
    <property type="entry name" value="HTH_animal"/>
</dbReference>
<dbReference type="Pfam" id="PF26215">
    <property type="entry name" value="HTH_animal"/>
    <property type="match status" value="1"/>
</dbReference>
<evidence type="ECO:0000259" key="1">
    <source>
        <dbReference type="PROSITE" id="PS50878"/>
    </source>
</evidence>
<dbReference type="PANTHER" id="PTHR21301:SF10">
    <property type="entry name" value="REVERSE TRANSCRIPTASE DOMAIN-CONTAINING PROTEIN"/>
    <property type="match status" value="1"/>
</dbReference>
<sequence>ETIKILANKAFENNWFNSTYDLNISKENLIELLTISTKDQLFQYDGQLYEQVDGVAMGSPLGPLLANVFMCHIEDILQRKGKLPSYYKRYVDDTLTIMPDLDIANEFLHELNQVHPSLKFTMEVESNGMLPFLGIQLLNKAPNIETKVYVKPTNTGLLLHYQSHVDERYKRNLVTTMLERGYRISSSWKDFIEECVRLEKLFLNLEYPKQLITSITRRFIDSKNTRQSVHTPDDKDIVRIVLPFKVKKQVADISHKTRISIQPVFVTKNIG</sequence>
<dbReference type="KEGG" id="epa:110244043"/>
<dbReference type="SUPFAM" id="SSF56672">
    <property type="entry name" value="DNA/RNA polymerases"/>
    <property type="match status" value="1"/>
</dbReference>
<dbReference type="InterPro" id="IPR043502">
    <property type="entry name" value="DNA/RNA_pol_sf"/>
</dbReference>
<dbReference type="OMA" id="YRISSSW"/>
<protein>
    <recommendedName>
        <fullName evidence="1">Reverse transcriptase domain-containing protein</fullName>
    </recommendedName>
</protein>
<dbReference type="EnsemblMetazoa" id="XM_021050201.2">
    <property type="protein sequence ID" value="XP_020905860.2"/>
    <property type="gene ID" value="LOC110244043"/>
</dbReference>